<feature type="transmembrane region" description="Helical" evidence="1">
    <location>
        <begin position="223"/>
        <end position="249"/>
    </location>
</feature>
<gene>
    <name evidence="2" type="ORF">BU112_04520</name>
</gene>
<comment type="caution">
    <text evidence="2">The sequence shown here is derived from an EMBL/GenBank/DDBJ whole genome shotgun (WGS) entry which is preliminary data.</text>
</comment>
<dbReference type="GO" id="GO:0015128">
    <property type="term" value="F:gluconate transmembrane transporter activity"/>
    <property type="evidence" value="ECO:0007669"/>
    <property type="project" value="InterPro"/>
</dbReference>
<keyword evidence="1" id="KW-0812">Transmembrane</keyword>
<proteinExistence type="predicted"/>
<dbReference type="GO" id="GO:0005886">
    <property type="term" value="C:plasma membrane"/>
    <property type="evidence" value="ECO:0007669"/>
    <property type="project" value="TreeGrafter"/>
</dbReference>
<feature type="transmembrane region" description="Helical" evidence="1">
    <location>
        <begin position="342"/>
        <end position="370"/>
    </location>
</feature>
<evidence type="ECO:0000313" key="3">
    <source>
        <dbReference type="Proteomes" id="UP000286317"/>
    </source>
</evidence>
<dbReference type="GeneID" id="79051282"/>
<sequence length="444" mass="47174">MDSNIYLLIITLLSIVIVILGVAWWKWHAFISLTVAGLFLAIMAGLSPEKIVTAYETGVGDVLGHLVGILALGTILGKLMSDSGAGMQISDYLVKVLGYKKLPWAMMLSGFIIGIPVFFEVGIVILLPLVISIHKTTKTNILLIAIPLLAGLSIVHGIVPPHPGAMTAIGIYEANLGKVLLYSLLIALPTAIIAGPVFGKFISKKVIPEKEPNIIKVNNKTNGLPSVIVSFLVIILPVFLMLLSILTPYLGDIPSILKNTLLFIGNPVIALLISCFAAFYLLGFKQGMTKNVIKDLVEECILPIGSIILIIGAGGGFKQILIETGVGDSIAQMTENLSLSPLLLAFLVAGLIRVATGSATVALTTAAGIVSPIIQHMSGVNLELLVIATGAGSLMLSHVNDAGFWMVKEYLGLNVKETFKTWTVMETLLSFVAFAIAFVIDGII</sequence>
<feature type="transmembrane region" description="Helical" evidence="1">
    <location>
        <begin position="261"/>
        <end position="282"/>
    </location>
</feature>
<dbReference type="AlphaFoldDB" id="A0A418IGY2"/>
<dbReference type="InterPro" id="IPR003474">
    <property type="entry name" value="Glcn_transporter"/>
</dbReference>
<evidence type="ECO:0000313" key="2">
    <source>
        <dbReference type="EMBL" id="RIN01810.1"/>
    </source>
</evidence>
<feature type="transmembrane region" description="Helical" evidence="1">
    <location>
        <begin position="104"/>
        <end position="129"/>
    </location>
</feature>
<feature type="transmembrane region" description="Helical" evidence="1">
    <location>
        <begin position="419"/>
        <end position="440"/>
    </location>
</feature>
<feature type="transmembrane region" description="Helical" evidence="1">
    <location>
        <begin position="302"/>
        <end position="322"/>
    </location>
</feature>
<dbReference type="PIRSF" id="PIRSF002746">
    <property type="entry name" value="Gluconate_transporter"/>
    <property type="match status" value="1"/>
</dbReference>
<dbReference type="PANTHER" id="PTHR30354">
    <property type="entry name" value="GNT FAMILY GLUCONATE TRANSPORTER"/>
    <property type="match status" value="1"/>
</dbReference>
<dbReference type="NCBIfam" id="TIGR00791">
    <property type="entry name" value="gntP"/>
    <property type="match status" value="1"/>
</dbReference>
<dbReference type="Proteomes" id="UP000286317">
    <property type="component" value="Unassembled WGS sequence"/>
</dbReference>
<dbReference type="RefSeq" id="WP_119585125.1">
    <property type="nucleotide sequence ID" value="NZ_CP188208.1"/>
</dbReference>
<accession>A0A418IGY2</accession>
<dbReference type="EMBL" id="QXUF01000021">
    <property type="protein sequence ID" value="RIN01810.1"/>
    <property type="molecule type" value="Genomic_DNA"/>
</dbReference>
<keyword evidence="3" id="KW-1185">Reference proteome</keyword>
<feature type="transmembrane region" description="Helical" evidence="1">
    <location>
        <begin position="5"/>
        <end position="23"/>
    </location>
</feature>
<feature type="transmembrane region" description="Helical" evidence="1">
    <location>
        <begin position="179"/>
        <end position="202"/>
    </location>
</feature>
<protein>
    <submittedName>
        <fullName evidence="2">2-keto-3-deoxygluconate permease</fullName>
    </submittedName>
</protein>
<dbReference type="Pfam" id="PF02447">
    <property type="entry name" value="GntP_permease"/>
    <property type="match status" value="1"/>
</dbReference>
<dbReference type="OrthoDB" id="9787129at2"/>
<dbReference type="PANTHER" id="PTHR30354:SF26">
    <property type="entry name" value="TRANSPORTER, PUTATIVE-RELATED"/>
    <property type="match status" value="1"/>
</dbReference>
<feature type="transmembrane region" description="Helical" evidence="1">
    <location>
        <begin position="29"/>
        <end position="46"/>
    </location>
</feature>
<name>A0A418IGY2_9STAP</name>
<feature type="transmembrane region" description="Helical" evidence="1">
    <location>
        <begin position="141"/>
        <end position="159"/>
    </location>
</feature>
<feature type="transmembrane region" description="Helical" evidence="1">
    <location>
        <begin position="382"/>
        <end position="399"/>
    </location>
</feature>
<keyword evidence="1" id="KW-0472">Membrane</keyword>
<reference evidence="2 3" key="1">
    <citation type="journal article" date="2016" name="Front. Microbiol.">
        <title>Comprehensive Phylogenetic Analysis of Bovine Non-aureus Staphylococci Species Based on Whole-Genome Sequencing.</title>
        <authorList>
            <person name="Naushad S."/>
            <person name="Barkema H.W."/>
            <person name="Luby C."/>
            <person name="Condas L.A."/>
            <person name="Nobrega D.B."/>
            <person name="Carson D.A."/>
            <person name="De Buck J."/>
        </authorList>
    </citation>
    <scope>NUCLEOTIDE SEQUENCE [LARGE SCALE GENOMIC DNA]</scope>
    <source>
        <strain evidence="2 3">SNUC 4554</strain>
    </source>
</reference>
<organism evidence="2 3">
    <name type="scientific">Staphylococcus shinii</name>
    <dbReference type="NCBI Taxonomy" id="2912228"/>
    <lineage>
        <taxon>Bacteria</taxon>
        <taxon>Bacillati</taxon>
        <taxon>Bacillota</taxon>
        <taxon>Bacilli</taxon>
        <taxon>Bacillales</taxon>
        <taxon>Staphylococcaceae</taxon>
        <taxon>Staphylococcus</taxon>
    </lineage>
</organism>
<evidence type="ECO:0000256" key="1">
    <source>
        <dbReference type="SAM" id="Phobius"/>
    </source>
</evidence>
<keyword evidence="1" id="KW-1133">Transmembrane helix</keyword>
<feature type="transmembrane region" description="Helical" evidence="1">
    <location>
        <begin position="58"/>
        <end position="77"/>
    </location>
</feature>